<name>A0A6J7WXY6_9CAUD</name>
<sequence>MTYKTDSFSQCEGKDKLPTRELAQVIVGRRRDSPMEAYRCPHCGFWHVGHATPKKQVFSRSPKKG</sequence>
<gene>
    <name evidence="1" type="ORF">UFOVP378_39</name>
</gene>
<dbReference type="EMBL" id="LR798306">
    <property type="protein sequence ID" value="CAB5222939.1"/>
    <property type="molecule type" value="Genomic_DNA"/>
</dbReference>
<evidence type="ECO:0000313" key="1">
    <source>
        <dbReference type="EMBL" id="CAB5222939.1"/>
    </source>
</evidence>
<accession>A0A6J7WXY6</accession>
<reference evidence="1" key="1">
    <citation type="submission" date="2020-05" db="EMBL/GenBank/DDBJ databases">
        <authorList>
            <person name="Chiriac C."/>
            <person name="Salcher M."/>
            <person name="Ghai R."/>
            <person name="Kavagutti S V."/>
        </authorList>
    </citation>
    <scope>NUCLEOTIDE SEQUENCE</scope>
</reference>
<protein>
    <submittedName>
        <fullName evidence="1">Uncharacterized protein</fullName>
    </submittedName>
</protein>
<proteinExistence type="predicted"/>
<organism evidence="1">
    <name type="scientific">uncultured Caudovirales phage</name>
    <dbReference type="NCBI Taxonomy" id="2100421"/>
    <lineage>
        <taxon>Viruses</taxon>
        <taxon>Duplodnaviria</taxon>
        <taxon>Heunggongvirae</taxon>
        <taxon>Uroviricota</taxon>
        <taxon>Caudoviricetes</taxon>
        <taxon>Peduoviridae</taxon>
        <taxon>Maltschvirus</taxon>
        <taxon>Maltschvirus maltsch</taxon>
    </lineage>
</organism>